<dbReference type="PANTHER" id="PTHR34109:SF1">
    <property type="entry name" value="VOC DOMAIN-CONTAINING PROTEIN"/>
    <property type="match status" value="1"/>
</dbReference>
<keyword evidence="1" id="KW-0472">Membrane</keyword>
<proteinExistence type="predicted"/>
<organism evidence="3 4">
    <name type="scientific">Paralimibaculum aggregatum</name>
    <dbReference type="NCBI Taxonomy" id="3036245"/>
    <lineage>
        <taxon>Bacteria</taxon>
        <taxon>Pseudomonadati</taxon>
        <taxon>Pseudomonadota</taxon>
        <taxon>Alphaproteobacteria</taxon>
        <taxon>Rhodobacterales</taxon>
        <taxon>Paracoccaceae</taxon>
        <taxon>Paralimibaculum</taxon>
    </lineage>
</organism>
<keyword evidence="1" id="KW-0812">Transmembrane</keyword>
<reference evidence="3 4" key="1">
    <citation type="submission" date="2023-04" db="EMBL/GenBank/DDBJ databases">
        <title>Marinoamorphus aggregata gen. nov., sp. Nov., isolate from tissue of brittle star Ophioplocus japonicus.</title>
        <authorList>
            <person name="Kawano K."/>
            <person name="Sawayama S."/>
            <person name="Nakagawa S."/>
        </authorList>
    </citation>
    <scope>NUCLEOTIDE SEQUENCE [LARGE SCALE GENOMIC DNA]</scope>
    <source>
        <strain evidence="3 4">NKW23</strain>
    </source>
</reference>
<sequence>MAARPPDILPYLTVRDARAALAFYAAAFGGETVMLLAGGDAVRHARLRIGAGMVMLYEERSGAPAGNGAPATLGGSPVAIRIELEDAAAVDAGFARAIAAGAEAVIEPQNRDWGRLAEIRDPEGHFWRLAATAEAEPGASEPGASGTAGTA</sequence>
<dbReference type="Gene3D" id="3.30.720.110">
    <property type="match status" value="1"/>
</dbReference>
<dbReference type="InterPro" id="IPR004360">
    <property type="entry name" value="Glyas_Fos-R_dOase_dom"/>
</dbReference>
<accession>A0ABQ6LQF4</accession>
<keyword evidence="1" id="KW-1133">Transmembrane helix</keyword>
<feature type="domain" description="VOC" evidence="2">
    <location>
        <begin position="5"/>
        <end position="132"/>
    </location>
</feature>
<feature type="transmembrane region" description="Helical" evidence="1">
    <location>
        <begin position="20"/>
        <end position="38"/>
    </location>
</feature>
<dbReference type="RefSeq" id="WP_285672100.1">
    <property type="nucleotide sequence ID" value="NZ_BSYI01000018.1"/>
</dbReference>
<dbReference type="Proteomes" id="UP001239909">
    <property type="component" value="Unassembled WGS sequence"/>
</dbReference>
<name>A0ABQ6LQF4_9RHOB</name>
<dbReference type="Gene3D" id="3.30.720.120">
    <property type="match status" value="1"/>
</dbReference>
<evidence type="ECO:0000313" key="4">
    <source>
        <dbReference type="Proteomes" id="UP001239909"/>
    </source>
</evidence>
<comment type="caution">
    <text evidence="3">The sequence shown here is derived from an EMBL/GenBank/DDBJ whole genome shotgun (WGS) entry which is preliminary data.</text>
</comment>
<keyword evidence="4" id="KW-1185">Reference proteome</keyword>
<dbReference type="InterPro" id="IPR037523">
    <property type="entry name" value="VOC_core"/>
</dbReference>
<dbReference type="InterPro" id="IPR029068">
    <property type="entry name" value="Glyas_Bleomycin-R_OHBP_Dase"/>
</dbReference>
<dbReference type="SUPFAM" id="SSF54593">
    <property type="entry name" value="Glyoxalase/Bleomycin resistance protein/Dihydroxybiphenyl dioxygenase"/>
    <property type="match status" value="1"/>
</dbReference>
<dbReference type="Pfam" id="PF00903">
    <property type="entry name" value="Glyoxalase"/>
    <property type="match status" value="1"/>
</dbReference>
<dbReference type="PROSITE" id="PS51819">
    <property type="entry name" value="VOC"/>
    <property type="match status" value="1"/>
</dbReference>
<evidence type="ECO:0000256" key="1">
    <source>
        <dbReference type="SAM" id="Phobius"/>
    </source>
</evidence>
<dbReference type="PANTHER" id="PTHR34109">
    <property type="entry name" value="BNAUNNG04460D PROTEIN-RELATED"/>
    <property type="match status" value="1"/>
</dbReference>
<evidence type="ECO:0000259" key="2">
    <source>
        <dbReference type="PROSITE" id="PS51819"/>
    </source>
</evidence>
<dbReference type="EMBL" id="BSYI01000018">
    <property type="protein sequence ID" value="GMG83303.1"/>
    <property type="molecule type" value="Genomic_DNA"/>
</dbReference>
<gene>
    <name evidence="3" type="ORF">LNKW23_25160</name>
</gene>
<evidence type="ECO:0000313" key="3">
    <source>
        <dbReference type="EMBL" id="GMG83303.1"/>
    </source>
</evidence>
<protein>
    <submittedName>
        <fullName evidence="3">VOC family protein</fullName>
    </submittedName>
</protein>